<sequence length="132" mass="14744">MISKTLILTVFLTGMASFAAACIDDFNEGKAFHNQGVANNNEASKLYQWVTDNDSDLSSSQYCAHITDIRKFYSEASYSFRRAVETLDKAASQCRGDNRTVVINTRSLSANNLQHTLTDGEMIQGLFYEYCS</sequence>
<evidence type="ECO:0008006" key="4">
    <source>
        <dbReference type="Google" id="ProtNLM"/>
    </source>
</evidence>
<accession>A0A238KYQ7</accession>
<proteinExistence type="predicted"/>
<evidence type="ECO:0000313" key="2">
    <source>
        <dbReference type="EMBL" id="SMX47342.1"/>
    </source>
</evidence>
<evidence type="ECO:0000256" key="1">
    <source>
        <dbReference type="SAM" id="SignalP"/>
    </source>
</evidence>
<protein>
    <recommendedName>
        <fullName evidence="4">Lipoprotein</fullName>
    </recommendedName>
</protein>
<dbReference type="EMBL" id="FXYH01000015">
    <property type="protein sequence ID" value="SMX47342.1"/>
    <property type="molecule type" value="Genomic_DNA"/>
</dbReference>
<gene>
    <name evidence="2" type="ORF">PEV8663_03515</name>
</gene>
<dbReference type="Proteomes" id="UP000220836">
    <property type="component" value="Unassembled WGS sequence"/>
</dbReference>
<dbReference type="AlphaFoldDB" id="A0A238KYQ7"/>
<dbReference type="RefSeq" id="WP_141468158.1">
    <property type="nucleotide sequence ID" value="NZ_FXYH01000015.1"/>
</dbReference>
<name>A0A238KYQ7_9RHOB</name>
<keyword evidence="1" id="KW-0732">Signal</keyword>
<organism evidence="2 3">
    <name type="scientific">Pelagimonas varians</name>
    <dbReference type="NCBI Taxonomy" id="696760"/>
    <lineage>
        <taxon>Bacteria</taxon>
        <taxon>Pseudomonadati</taxon>
        <taxon>Pseudomonadota</taxon>
        <taxon>Alphaproteobacteria</taxon>
        <taxon>Rhodobacterales</taxon>
        <taxon>Roseobacteraceae</taxon>
        <taxon>Pelagimonas</taxon>
    </lineage>
</organism>
<dbReference type="PROSITE" id="PS51257">
    <property type="entry name" value="PROKAR_LIPOPROTEIN"/>
    <property type="match status" value="1"/>
</dbReference>
<keyword evidence="3" id="KW-1185">Reference proteome</keyword>
<feature type="chain" id="PRO_5012127505" description="Lipoprotein" evidence="1">
    <location>
        <begin position="22"/>
        <end position="132"/>
    </location>
</feature>
<feature type="signal peptide" evidence="1">
    <location>
        <begin position="1"/>
        <end position="21"/>
    </location>
</feature>
<evidence type="ECO:0000313" key="3">
    <source>
        <dbReference type="Proteomes" id="UP000220836"/>
    </source>
</evidence>
<reference evidence="2 3" key="1">
    <citation type="submission" date="2017-05" db="EMBL/GenBank/DDBJ databases">
        <authorList>
            <person name="Song R."/>
            <person name="Chenine A.L."/>
            <person name="Ruprecht R.M."/>
        </authorList>
    </citation>
    <scope>NUCLEOTIDE SEQUENCE [LARGE SCALE GENOMIC DNA]</scope>
    <source>
        <strain evidence="2 3">CECT 8663</strain>
    </source>
</reference>